<gene>
    <name evidence="2" type="ORF">FB461_1939</name>
</gene>
<evidence type="ECO:0000313" key="2">
    <source>
        <dbReference type="EMBL" id="TQL58524.1"/>
    </source>
</evidence>
<sequence length="160" mass="16541">MATPQDSVAPPQLTDGGPGEVVPGRASWVQASIDNSQWLAGLSPAGATQHETSWTDLTPATGWASTAGQQPQIMREGKTIWLRGAFTRSSVAGLLTAICQLPAGTFDTTQTRYIGSGVTSTGLVYELIVSATGMLTISGYTTIAAQTGFALPIAASCRIP</sequence>
<dbReference type="EMBL" id="VFOS01000003">
    <property type="protein sequence ID" value="TQL58524.1"/>
    <property type="molecule type" value="Genomic_DNA"/>
</dbReference>
<name>A0A542ZDU5_RARFA</name>
<organism evidence="2 3">
    <name type="scientific">Rarobacter faecitabidus</name>
    <dbReference type="NCBI Taxonomy" id="13243"/>
    <lineage>
        <taxon>Bacteria</taxon>
        <taxon>Bacillati</taxon>
        <taxon>Actinomycetota</taxon>
        <taxon>Actinomycetes</taxon>
        <taxon>Micrococcales</taxon>
        <taxon>Rarobacteraceae</taxon>
        <taxon>Rarobacter</taxon>
    </lineage>
</organism>
<dbReference type="Proteomes" id="UP000315389">
    <property type="component" value="Unassembled WGS sequence"/>
</dbReference>
<protein>
    <submittedName>
        <fullName evidence="2">Uncharacterized protein</fullName>
    </submittedName>
</protein>
<keyword evidence="3" id="KW-1185">Reference proteome</keyword>
<feature type="region of interest" description="Disordered" evidence="1">
    <location>
        <begin position="1"/>
        <end position="20"/>
    </location>
</feature>
<comment type="caution">
    <text evidence="2">The sequence shown here is derived from an EMBL/GenBank/DDBJ whole genome shotgun (WGS) entry which is preliminary data.</text>
</comment>
<accession>A0A542ZDU5</accession>
<dbReference type="AlphaFoldDB" id="A0A542ZDU5"/>
<evidence type="ECO:0000256" key="1">
    <source>
        <dbReference type="SAM" id="MobiDB-lite"/>
    </source>
</evidence>
<reference evidence="2 3" key="1">
    <citation type="submission" date="2019-06" db="EMBL/GenBank/DDBJ databases">
        <title>Sequencing the genomes of 1000 actinobacteria strains.</title>
        <authorList>
            <person name="Klenk H.-P."/>
        </authorList>
    </citation>
    <scope>NUCLEOTIDE SEQUENCE [LARGE SCALE GENOMIC DNA]</scope>
    <source>
        <strain evidence="2 3">DSM 4813</strain>
    </source>
</reference>
<evidence type="ECO:0000313" key="3">
    <source>
        <dbReference type="Proteomes" id="UP000315389"/>
    </source>
</evidence>
<proteinExistence type="predicted"/>
<dbReference type="RefSeq" id="WP_142121493.1">
    <property type="nucleotide sequence ID" value="NZ_BAAASV010000002.1"/>
</dbReference>